<gene>
    <name evidence="2" type="ORF">EcCFBP13530_23250</name>
</gene>
<evidence type="ECO:0000256" key="1">
    <source>
        <dbReference type="SAM" id="MobiDB-lite"/>
    </source>
</evidence>
<dbReference type="RefSeq" id="WP_137273570.1">
    <property type="nucleotide sequence ID" value="NZ_QGAL01000015.1"/>
</dbReference>
<feature type="region of interest" description="Disordered" evidence="1">
    <location>
        <begin position="291"/>
        <end position="314"/>
    </location>
</feature>
<reference evidence="2 3" key="1">
    <citation type="journal article" date="2019" name="Sci. Rep.">
        <title>Differences in resource use lead to coexistence of seed-transmitted microbial populations.</title>
        <authorList>
            <person name="Torres-Cortes G."/>
            <person name="Garcia B.J."/>
            <person name="Compant S."/>
            <person name="Rezki S."/>
            <person name="Jones P."/>
            <person name="Preveaux A."/>
            <person name="Briand M."/>
            <person name="Roulet A."/>
            <person name="Bouchez O."/>
            <person name="Jacobson D."/>
            <person name="Barret M."/>
        </authorList>
    </citation>
    <scope>NUCLEOTIDE SEQUENCE [LARGE SCALE GENOMIC DNA]</scope>
    <source>
        <strain evidence="2 3">CFBP13530</strain>
    </source>
</reference>
<sequence>MTREAITPLNYTSSAIDDLRELERNCLYEAPYSAHVLRNVITLLENSVKFILPNCADFIAAEDLRQTHLDLAHLPYPVVTFEIPWEKEGTLETYFDKQALRSTKRIALCWEAKVELEPVPGINHVLERFPGGGVFVCSVYWVDDSRRWDPSYGALFYPYDNTLNTVVDLTSRPGATRLAVASLQDAGLVPQTHMKQYKAEPVVILPEFASQTESVLGSRDKLFADIIINSRDELQAFINACSILNCANVVVDELVPSNSRKAQWARGKRVKVQEPAVKPRFTYKVLQISDEQRSHSGGSGLSTGSHTKRMHLRRGHIRRRGERLIWIRPSVVNPDSAQGIVTKDYQLKKSAE</sequence>
<protein>
    <submittedName>
        <fullName evidence="2">Uncharacterized protein</fullName>
    </submittedName>
</protein>
<name>A0AB38NXY6_9ENTR</name>
<accession>A0AB38NXY6</accession>
<dbReference type="AlphaFoldDB" id="A0AB38NXY6"/>
<organism evidence="2 3">
    <name type="scientific">Enterobacter cancerogenus</name>
    <dbReference type="NCBI Taxonomy" id="69218"/>
    <lineage>
        <taxon>Bacteria</taxon>
        <taxon>Pseudomonadati</taxon>
        <taxon>Pseudomonadota</taxon>
        <taxon>Gammaproteobacteria</taxon>
        <taxon>Enterobacterales</taxon>
        <taxon>Enterobacteriaceae</taxon>
        <taxon>Enterobacter</taxon>
        <taxon>Enterobacter cloacae complex</taxon>
    </lineage>
</organism>
<evidence type="ECO:0000313" key="3">
    <source>
        <dbReference type="Proteomes" id="UP000306327"/>
    </source>
</evidence>
<dbReference type="Proteomes" id="UP000306327">
    <property type="component" value="Unassembled WGS sequence"/>
</dbReference>
<dbReference type="EMBL" id="QGAL01000015">
    <property type="protein sequence ID" value="TKK13047.1"/>
    <property type="molecule type" value="Genomic_DNA"/>
</dbReference>
<proteinExistence type="predicted"/>
<comment type="caution">
    <text evidence="2">The sequence shown here is derived from an EMBL/GenBank/DDBJ whole genome shotgun (WGS) entry which is preliminary data.</text>
</comment>
<evidence type="ECO:0000313" key="2">
    <source>
        <dbReference type="EMBL" id="TKK13047.1"/>
    </source>
</evidence>